<dbReference type="AlphaFoldDB" id="A0A1G6Z721"/>
<evidence type="ECO:0000313" key="5">
    <source>
        <dbReference type="Proteomes" id="UP000198823"/>
    </source>
</evidence>
<dbReference type="RefSeq" id="WP_092094374.1">
    <property type="nucleotide sequence ID" value="NZ_FNAR01000002.1"/>
</dbReference>
<dbReference type="SUPFAM" id="SSF140731">
    <property type="entry name" value="PA2201 C-terminal domain-like"/>
    <property type="match status" value="1"/>
</dbReference>
<gene>
    <name evidence="3" type="ORF">EJA12_05845</name>
    <name evidence="4" type="ORF">SAMN04488126_102219</name>
</gene>
<dbReference type="EMBL" id="RWGW01000008">
    <property type="protein sequence ID" value="RSK33667.1"/>
    <property type="molecule type" value="Genomic_DNA"/>
</dbReference>
<evidence type="ECO:0000313" key="3">
    <source>
        <dbReference type="EMBL" id="RSK33667.1"/>
    </source>
</evidence>
<evidence type="ECO:0000313" key="4">
    <source>
        <dbReference type="EMBL" id="SDD98073.1"/>
    </source>
</evidence>
<evidence type="ECO:0000259" key="2">
    <source>
        <dbReference type="Pfam" id="PF08929"/>
    </source>
</evidence>
<dbReference type="InterPro" id="IPR028983">
    <property type="entry name" value="PA2201-like_C"/>
</dbReference>
<reference evidence="4 5" key="1">
    <citation type="submission" date="2016-10" db="EMBL/GenBank/DDBJ databases">
        <authorList>
            <person name="de Groot N.N."/>
        </authorList>
    </citation>
    <scope>NUCLEOTIDE SEQUENCE [LARGE SCALE GENOMIC DNA]</scope>
    <source>
        <strain evidence="4 5">CGMCC 1.6762</strain>
    </source>
</reference>
<dbReference type="Pfam" id="PF08929">
    <property type="entry name" value="PoNi_C"/>
    <property type="match status" value="1"/>
</dbReference>
<keyword evidence="6" id="KW-1185">Reference proteome</keyword>
<dbReference type="OrthoDB" id="2067926at2"/>
<dbReference type="Proteomes" id="UP000198823">
    <property type="component" value="Unassembled WGS sequence"/>
</dbReference>
<reference evidence="3 6" key="2">
    <citation type="submission" date="2018-12" db="EMBL/GenBank/DDBJ databases">
        <title>Comparitive functional genomics of dry heat resistant strains isolated from the viking spacecraft.</title>
        <authorList>
            <person name="Seuylemezian A."/>
            <person name="Vaishampayan P."/>
        </authorList>
    </citation>
    <scope>NUCLEOTIDE SEQUENCE [LARGE SCALE GENOMIC DNA]</scope>
    <source>
        <strain evidence="3 6">M6-11</strain>
    </source>
</reference>
<dbReference type="Proteomes" id="UP000272481">
    <property type="component" value="Unassembled WGS sequence"/>
</dbReference>
<proteinExistence type="predicted"/>
<dbReference type="Pfam" id="PF08928">
    <property type="entry name" value="PoNi_N"/>
    <property type="match status" value="1"/>
</dbReference>
<evidence type="ECO:0000259" key="1">
    <source>
        <dbReference type="Pfam" id="PF08928"/>
    </source>
</evidence>
<feature type="domain" description="PoNi N-terminal" evidence="1">
    <location>
        <begin position="3"/>
        <end position="114"/>
    </location>
</feature>
<dbReference type="Gene3D" id="1.10.3920.10">
    <property type="entry name" value="PA2201 C-terminal domain-like"/>
    <property type="match status" value="1"/>
</dbReference>
<organism evidence="4 5">
    <name type="scientific">Bhargavaea beijingensis</name>
    <dbReference type="NCBI Taxonomy" id="426756"/>
    <lineage>
        <taxon>Bacteria</taxon>
        <taxon>Bacillati</taxon>
        <taxon>Bacillota</taxon>
        <taxon>Bacilli</taxon>
        <taxon>Bacillales</taxon>
        <taxon>Caryophanaceae</taxon>
        <taxon>Bhargavaea</taxon>
    </lineage>
</organism>
<dbReference type="STRING" id="426756.SAMN04488126_102219"/>
<accession>A0A1G6Z721</accession>
<protein>
    <submittedName>
        <fullName evidence="3">DUF1911 domain-containing protein</fullName>
    </submittedName>
</protein>
<feature type="domain" description="PoNi C-terminal" evidence="2">
    <location>
        <begin position="124"/>
        <end position="231"/>
    </location>
</feature>
<dbReference type="InterPro" id="IPR015024">
    <property type="entry name" value="PoNi_N"/>
</dbReference>
<evidence type="ECO:0000313" key="6">
    <source>
        <dbReference type="Proteomes" id="UP000272481"/>
    </source>
</evidence>
<sequence>MVRDPLRDEQYFDKYIKFEDESILEFKELLNSVIEERGIHDKGAQNGLRAIRLFHFNKLNAMYSGGRDLKEIKDFVPDVIESMQKAWKGHYLEMLWILSIGIMLDIDQKYFEQLEKLIREHDLKDSLIDYLLSSKVSSPQILSDYLLQEDPYQKLISITRLNDKQEQIQMIKAYLENHWYPGHEDTEWHDSHKHQDDIYNGYWSYESGAVAKILGLDDSNLKDVPYYPYDMVHYKD</sequence>
<dbReference type="InterPro" id="IPR015025">
    <property type="entry name" value="PoNi_C"/>
</dbReference>
<name>A0A1G6Z721_9BACL</name>
<dbReference type="EMBL" id="FNAR01000002">
    <property type="protein sequence ID" value="SDD98073.1"/>
    <property type="molecule type" value="Genomic_DNA"/>
</dbReference>